<evidence type="ECO:0000256" key="32">
    <source>
        <dbReference type="SAM" id="MobiDB-lite"/>
    </source>
</evidence>
<evidence type="ECO:0000256" key="15">
    <source>
        <dbReference type="ARBA" id="ARBA00022882"/>
    </source>
</evidence>
<evidence type="ECO:0000256" key="28">
    <source>
        <dbReference type="ARBA" id="ARBA00047025"/>
    </source>
</evidence>
<dbReference type="FunFam" id="1.10.287.70:FF:000001">
    <property type="entry name" value="Sodium channel protein"/>
    <property type="match status" value="1"/>
</dbReference>
<dbReference type="PRINTS" id="PR00170">
    <property type="entry name" value="NACHANNEL"/>
</dbReference>
<feature type="domain" description="Ion transport" evidence="33">
    <location>
        <begin position="1369"/>
        <end position="1605"/>
    </location>
</feature>
<evidence type="ECO:0000259" key="36">
    <source>
        <dbReference type="Pfam" id="PF24609"/>
    </source>
</evidence>
<dbReference type="InterPro" id="IPR024583">
    <property type="entry name" value="Na_trans_cytopl"/>
</dbReference>
<dbReference type="InterPro" id="IPR044564">
    <property type="entry name" value="Na_chnl_inactivation_gate"/>
</dbReference>
<feature type="transmembrane region" description="Helical" evidence="30">
    <location>
        <begin position="1400"/>
        <end position="1422"/>
    </location>
</feature>
<dbReference type="FunFam" id="1.10.287.70:FF:000051">
    <property type="entry name" value="Sodium channel 1"/>
    <property type="match status" value="1"/>
</dbReference>
<feature type="transmembrane region" description="Helical" evidence="30">
    <location>
        <begin position="1288"/>
        <end position="1311"/>
    </location>
</feature>
<dbReference type="GO" id="GO:0048471">
    <property type="term" value="C:perinuclear region of cytoplasm"/>
    <property type="evidence" value="ECO:0007669"/>
    <property type="project" value="UniProtKB-SubCell"/>
</dbReference>
<dbReference type="GO" id="GO:0098719">
    <property type="term" value="P:sodium ion import across plasma membrane"/>
    <property type="evidence" value="ECO:0007669"/>
    <property type="project" value="UniProtKB-ARBA"/>
</dbReference>
<dbReference type="FunFam" id="1.10.287.70:FF:000562">
    <property type="entry name" value="Uncharacterized protein"/>
    <property type="match status" value="1"/>
</dbReference>
<feature type="transmembrane region" description="Helical" evidence="30">
    <location>
        <begin position="806"/>
        <end position="830"/>
    </location>
</feature>
<evidence type="ECO:0000256" key="4">
    <source>
        <dbReference type="ARBA" id="ARBA00006764"/>
    </source>
</evidence>
<keyword evidence="20 30" id="KW-0472">Membrane</keyword>
<dbReference type="Proteomes" id="UP000694549">
    <property type="component" value="Unplaced"/>
</dbReference>
<evidence type="ECO:0000256" key="17">
    <source>
        <dbReference type="ARBA" id="ARBA00022989"/>
    </source>
</evidence>
<keyword evidence="18 30" id="KW-0915">Sodium</keyword>
<evidence type="ECO:0000256" key="18">
    <source>
        <dbReference type="ARBA" id="ARBA00023053"/>
    </source>
</evidence>
<feature type="transmembrane region" description="Helical" evidence="30">
    <location>
        <begin position="851"/>
        <end position="884"/>
    </location>
</feature>
<dbReference type="Pfam" id="PF24609">
    <property type="entry name" value="IQ_SCN5A_C"/>
    <property type="match status" value="1"/>
</dbReference>
<keyword evidence="10" id="KW-0597">Phosphoprotein</keyword>
<dbReference type="InterPro" id="IPR008053">
    <property type="entry name" value="Na_channel_a5su"/>
</dbReference>
<feature type="compositionally biased region" description="Polar residues" evidence="32">
    <location>
        <begin position="600"/>
        <end position="609"/>
    </location>
</feature>
<dbReference type="PRINTS" id="PR01666">
    <property type="entry name" value="NACHANNEL5"/>
</dbReference>
<dbReference type="GO" id="GO:0002027">
    <property type="term" value="P:regulation of heart rate"/>
    <property type="evidence" value="ECO:0007669"/>
    <property type="project" value="UniProtKB-ARBA"/>
</dbReference>
<dbReference type="Gene3D" id="1.20.5.1190">
    <property type="entry name" value="iswi atpase"/>
    <property type="match status" value="1"/>
</dbReference>
<feature type="transmembrane region" description="Helical" evidence="30">
    <location>
        <begin position="939"/>
        <end position="964"/>
    </location>
</feature>
<dbReference type="GO" id="GO:0048513">
    <property type="term" value="P:animal organ development"/>
    <property type="evidence" value="ECO:0007669"/>
    <property type="project" value="UniProtKB-ARBA"/>
</dbReference>
<dbReference type="InterPro" id="IPR001696">
    <property type="entry name" value="Na_channel_asu"/>
</dbReference>
<feature type="domain" description="Ion transport" evidence="33">
    <location>
        <begin position="740"/>
        <end position="970"/>
    </location>
</feature>
<dbReference type="GO" id="GO:0030315">
    <property type="term" value="C:T-tubule"/>
    <property type="evidence" value="ECO:0007669"/>
    <property type="project" value="UniProtKB-SubCell"/>
</dbReference>
<proteinExistence type="inferred from homology"/>
<feature type="transmembrane region" description="Helical" evidence="30">
    <location>
        <begin position="1434"/>
        <end position="1450"/>
    </location>
</feature>
<keyword evidence="7" id="KW-1003">Cell membrane</keyword>
<feature type="transmembrane region" description="Helical" evidence="30">
    <location>
        <begin position="1370"/>
        <end position="1388"/>
    </location>
</feature>
<comment type="similarity">
    <text evidence="4">Belongs to the sodium channel (TC 1.A.1.10) family. Nav1.8/SCN10A subfamily.</text>
</comment>
<keyword evidence="31" id="KW-0175">Coiled coil</keyword>
<evidence type="ECO:0000256" key="2">
    <source>
        <dbReference type="ARBA" id="ARBA00004556"/>
    </source>
</evidence>
<evidence type="ECO:0000256" key="27">
    <source>
        <dbReference type="ARBA" id="ARBA00036239"/>
    </source>
</evidence>
<feature type="transmembrane region" description="Helical" evidence="30">
    <location>
        <begin position="191"/>
        <end position="212"/>
    </location>
</feature>
<evidence type="ECO:0000313" key="37">
    <source>
        <dbReference type="Ensembl" id="ENSAZOP00000021331.1"/>
    </source>
</evidence>
<dbReference type="GO" id="GO:0048731">
    <property type="term" value="P:system development"/>
    <property type="evidence" value="ECO:0007669"/>
    <property type="project" value="UniProtKB-ARBA"/>
</dbReference>
<dbReference type="PROSITE" id="PS50096">
    <property type="entry name" value="IQ"/>
    <property type="match status" value="1"/>
</dbReference>
<feature type="transmembrane region" description="Helical" evidence="30">
    <location>
        <begin position="251"/>
        <end position="270"/>
    </location>
</feature>
<evidence type="ECO:0000259" key="35">
    <source>
        <dbReference type="Pfam" id="PF11933"/>
    </source>
</evidence>
<feature type="transmembrane region" description="Helical" evidence="30">
    <location>
        <begin position="1168"/>
        <end position="1194"/>
    </location>
</feature>
<evidence type="ECO:0000256" key="11">
    <source>
        <dbReference type="ARBA" id="ARBA00022692"/>
    </source>
</evidence>
<dbReference type="Pfam" id="PF11933">
    <property type="entry name" value="Na_trans_cytopl"/>
    <property type="match status" value="1"/>
</dbReference>
<keyword evidence="15 30" id="KW-0851">Voltage-gated channel</keyword>
<evidence type="ECO:0000256" key="5">
    <source>
        <dbReference type="ARBA" id="ARBA00022448"/>
    </source>
</evidence>
<protein>
    <recommendedName>
        <fullName evidence="30">Sodium channel protein</fullName>
    </recommendedName>
</protein>
<evidence type="ECO:0000256" key="10">
    <source>
        <dbReference type="ARBA" id="ARBA00022553"/>
    </source>
</evidence>
<feature type="compositionally biased region" description="Basic and acidic residues" evidence="32">
    <location>
        <begin position="488"/>
        <end position="498"/>
    </location>
</feature>
<feature type="domain" description="Ion transport" evidence="33">
    <location>
        <begin position="1121"/>
        <end position="1320"/>
    </location>
</feature>
<evidence type="ECO:0000256" key="31">
    <source>
        <dbReference type="SAM" id="Coils"/>
    </source>
</evidence>
<comment type="subunit">
    <text evidence="28">The channel consists of an ion conducting pore forming alpha-subunit regulated by one or more associated auxiliary subunits SCN1B, SCN2B and SCN3B; electrophysiological properties may vary depending on the type of the associated beta subunits. Found in a number of complexes with PRX, DYNLT1 and PDZD2. Interacts with proteins such as FSTL1, PRX, DYNLT1, PDZD2, S100A10 and many others. Interacts with NEDD4 and NEDD4L.</text>
</comment>
<evidence type="ECO:0000256" key="26">
    <source>
        <dbReference type="ARBA" id="ARBA00025291"/>
    </source>
</evidence>
<dbReference type="CDD" id="cd13433">
    <property type="entry name" value="Na_channel_gate"/>
    <property type="match status" value="1"/>
</dbReference>
<keyword evidence="21" id="KW-1015">Disulfide bond</keyword>
<feature type="compositionally biased region" description="Polar residues" evidence="32">
    <location>
        <begin position="1789"/>
        <end position="1807"/>
    </location>
</feature>
<keyword evidence="11 30" id="KW-0812">Transmembrane</keyword>
<keyword evidence="8" id="KW-0488">Methylation</keyword>
<evidence type="ECO:0000256" key="30">
    <source>
        <dbReference type="RuleBase" id="RU361132"/>
    </source>
</evidence>
<evidence type="ECO:0000256" key="20">
    <source>
        <dbReference type="ARBA" id="ARBA00023136"/>
    </source>
</evidence>
<feature type="domain" description="Sodium ion transport-associated" evidence="34">
    <location>
        <begin position="978"/>
        <end position="1111"/>
    </location>
</feature>
<dbReference type="Pfam" id="PF00520">
    <property type="entry name" value="Ion_trans"/>
    <property type="match status" value="4"/>
</dbReference>
<dbReference type="GO" id="GO:0090257">
    <property type="term" value="P:regulation of muscle system process"/>
    <property type="evidence" value="ECO:0007669"/>
    <property type="project" value="UniProtKB-ARBA"/>
</dbReference>
<dbReference type="SUPFAM" id="SSF81324">
    <property type="entry name" value="Voltage-gated potassium channels"/>
    <property type="match status" value="4"/>
</dbReference>
<feature type="region of interest" description="Disordered" evidence="32">
    <location>
        <begin position="461"/>
        <end position="498"/>
    </location>
</feature>
<evidence type="ECO:0000256" key="6">
    <source>
        <dbReference type="ARBA" id="ARBA00022461"/>
    </source>
</evidence>
<keyword evidence="23 30" id="KW-0739">Sodium transport</keyword>
<evidence type="ECO:0000313" key="38">
    <source>
        <dbReference type="Proteomes" id="UP000694549"/>
    </source>
</evidence>
<evidence type="ECO:0000256" key="24">
    <source>
        <dbReference type="ARBA" id="ARBA00023303"/>
    </source>
</evidence>
<dbReference type="Ensembl" id="ENSAZOT00000022922.1">
    <property type="protein sequence ID" value="ENSAZOP00000021331.1"/>
    <property type="gene ID" value="ENSAZOG00000013077.1"/>
</dbReference>
<comment type="function">
    <text evidence="30">Mediates the voltage-dependent sodium ion permeability of excitable membranes. Assuming opened or closed conformations in response to the voltage difference across the membrane, the protein forms a sodium-selective channel through which Na(+) ions may pass in accordance with their electrochemical gradient.</text>
</comment>
<evidence type="ECO:0000259" key="34">
    <source>
        <dbReference type="Pfam" id="PF06512"/>
    </source>
</evidence>
<dbReference type="InterPro" id="IPR058542">
    <property type="entry name" value="IQ_SCN5A_C"/>
</dbReference>
<evidence type="ECO:0000256" key="7">
    <source>
        <dbReference type="ARBA" id="ARBA00022475"/>
    </source>
</evidence>
<dbReference type="FunFam" id="1.20.120.350:FF:000005">
    <property type="entry name" value="Sodium channel protein"/>
    <property type="match status" value="1"/>
</dbReference>
<keyword evidence="16" id="KW-0965">Cell junction</keyword>
<comment type="caution">
    <text evidence="30">Lacks conserved residue(s) required for the propagation of feature annotation.</text>
</comment>
<keyword evidence="19 30" id="KW-0406">Ion transport</keyword>
<evidence type="ECO:0000256" key="9">
    <source>
        <dbReference type="ARBA" id="ARBA00022490"/>
    </source>
</evidence>
<reference evidence="37" key="1">
    <citation type="submission" date="2025-08" db="UniProtKB">
        <authorList>
            <consortium name="Ensembl"/>
        </authorList>
    </citation>
    <scope>IDENTIFICATION</scope>
</reference>
<keyword evidence="14" id="KW-0112">Calmodulin-binding</keyword>
<keyword evidence="24 30" id="KW-0407">Ion channel</keyword>
<dbReference type="GO" id="GO:0019228">
    <property type="term" value="P:neuronal action potential"/>
    <property type="evidence" value="ECO:0007669"/>
    <property type="project" value="TreeGrafter"/>
</dbReference>
<feature type="compositionally biased region" description="Basic residues" evidence="32">
    <location>
        <begin position="470"/>
        <end position="480"/>
    </location>
</feature>
<feature type="domain" description="SCN5A-like C-terminal IQ motif" evidence="36">
    <location>
        <begin position="1717"/>
        <end position="1748"/>
    </location>
</feature>
<sequence length="1838" mass="208238">MADFLLPPGTNSFHRFTPESLAAIEKRIAEKFARNAKQEYREQLGEEEKPQPQFDLQACKKLPDIYGTVPPELIGEPLEDIDPFYNDRKTFVVLNKGKTIFRFSATPALYILSPFHPIRRAAIKILLFTLFSMFIMCTILTNCVFMAQSETPPWNKYVEYTFTGIYTFESLIKILARGFCMTEFTFLRDPWNWLDFSVIVMAYITEFVDLGNVSALRTFRVLRALKTISVISGLKTIVGALIQSVKKLADVMILTVFCLSVFALIGLQLFMGNLRHKCVRDYTMFNSTNGTFYLDGRTWNSSEEFLNDPVNYFIKNGTEDVLLCGNSTDAGTCPEGYICLKAGENPDHGYTSFDTFGWAFLSLFRLMTQDYWERLYQQTLRSAGKIYMLFFMLVIFLGSFYLVNLILAVVAMAYEEQNQATIAETEEKERKFREAMEMLKKEQEALAAKGIDSMSLSSLEMSPLASKNAKERRNRRKKKKSSGEEYGEDQRNPKCEYDDGQRRMVSHALKHHLFLTALHWIGQALNMHLKLKLPRRTSHGSIFSFRLRGRDTGSETDFADDEISTAGENESHRGSLLIPRSGRRPSVQSQVSHSSHPTTPNYTQTGKRNSSVDCNGVVSLIGGGTGALNPDPTSPAGLLLPPVIMEKPGTGDLTSPSDEASKKQLLMPHRPSVDHSDEPFQRQRAVSAVSIITSALEELEESHQKCPPCWNHFAVKFLIWDCCPLWLLIKKFVKFVVMDPFTDLTITLCIVLNTLFMALEHYKMTKEFDHMLYIGNLVFTGIFTAEMIFKVIALDPYYYFQQGWNIFDSIIVILSLMELGLSSMGNLSVLRSFRLLRVFKLAKSWPTLNTLIKIIGNSVGALGNLTLVLAIIVFIFAVVGMQLFGKSYMDNVKKISTTGNLPRWHMNDFFHSFLIIFRILCGEWIETMWDCMEVAGQPLCLLVFLLVMVIGNLVVLNLFLALLLSSFSADNLSAPDEDGEMNNLQLAFARINRGLQYVKRTTWDFCCNVLRHPKTTAEKKAMMKLAAQNTGALNNCVNSHTTAEFGKDMENHKENHTEDGMNKNGDKHLGITDNDDFMTNPDLSICVPIAVGESDIEEEDEEQSTFTEMEQVGNENIGFLLCVSIQVSLISLIANTLGYSEMGPIKSLRTLRALRPLRALSRFEGMRVVVNALVGAIPSIMNVLLVCLIFWLIFSIMGVNLFAGKFGKCINKTEGDMPLDSKIINNMSDCILYNVSGTFYWTKVKVNFDNVGAGYLALLQVPSDGKGWTHARNVGCEQPEWECNLYMYLYFVIFIIFGSFFTLNLFIGVIIDNFNQQKKKISGQDIFMTEEQKKYYNAMKKLGSKKPQKPIPRPLNKYQGFIFDVVSKQAFDVSIMILICLNMVTMMVETDDQSQEKVNILHKINMLFVAIFTGECIIKMLALRHYYFTNGWNIFDFVVVILSIVGTVLSDIIQKYFFSPTLFRVIRLARIGRILRLIRGAKGIRTLLFALMMSLPALFNIGLLLFLEYGIDDMFNFQTFANSMLCLFQITTSAGWDGLLNPILNTGPPYCDPNLPNANGSKGDCGSPAVGILFFVTYIIISFLIVVNMYIAIILENFSVATEESTEPLSEDDFDMFYEIWEKFDPEATQFIEYSALSDFADALSEPLRIAKPNKIKLIAMDLPMVSGDRIHCLDILFAFTKRVLGESGEMDALKIQMEEKFMAANPSKISYEPITTTLRRKQEEVSAIVIQRAYRRHLFRRSMKQASYLYRHRTFDGSILEDDAPEKEGLIAFMMNENYGRPIDKSETLSSTSFPPSYDSVTRGTSENLQLKLTDSSKSDEAIDCLLSPDRDKESIV</sequence>
<dbReference type="GO" id="GO:0001518">
    <property type="term" value="C:voltage-gated sodium channel complex"/>
    <property type="evidence" value="ECO:0007669"/>
    <property type="project" value="UniProtKB-UniRule"/>
</dbReference>
<feature type="transmembrane region" description="Helical" evidence="30">
    <location>
        <begin position="1117"/>
        <end position="1139"/>
    </location>
</feature>
<evidence type="ECO:0000256" key="14">
    <source>
        <dbReference type="ARBA" id="ARBA00022860"/>
    </source>
</evidence>
<dbReference type="FunFam" id="1.20.5.1190:FF:000001">
    <property type="entry name" value="Sodium channel protein"/>
    <property type="match status" value="1"/>
</dbReference>
<dbReference type="InterPro" id="IPR010526">
    <property type="entry name" value="Na_trans_assoc_dom"/>
</dbReference>
<evidence type="ECO:0000256" key="13">
    <source>
        <dbReference type="ARBA" id="ARBA00022843"/>
    </source>
</evidence>
<evidence type="ECO:0000256" key="23">
    <source>
        <dbReference type="ARBA" id="ARBA00023201"/>
    </source>
</evidence>
<comment type="subcellular location">
    <subcellularLocation>
        <location evidence="1">Cell junction</location>
    </subcellularLocation>
    <subcellularLocation>
        <location evidence="25">Cell membrane</location>
        <location evidence="25">Sarcolemma</location>
        <location evidence="25">T-tubule</location>
    </subcellularLocation>
    <subcellularLocation>
        <location evidence="3 30">Cell membrane</location>
        <topology evidence="3 30">Multi-pass membrane protein</topology>
    </subcellularLocation>
    <subcellularLocation>
        <location evidence="2">Cytoplasm</location>
        <location evidence="2">Perinuclear region</location>
    </subcellularLocation>
</comment>
<organism evidence="37 38">
    <name type="scientific">Anas zonorhyncha</name>
    <name type="common">Eastern spot-billed duck</name>
    <dbReference type="NCBI Taxonomy" id="75864"/>
    <lineage>
        <taxon>Eukaryota</taxon>
        <taxon>Metazoa</taxon>
        <taxon>Chordata</taxon>
        <taxon>Craniata</taxon>
        <taxon>Vertebrata</taxon>
        <taxon>Euteleostomi</taxon>
        <taxon>Archelosauria</taxon>
        <taxon>Archosauria</taxon>
        <taxon>Dinosauria</taxon>
        <taxon>Saurischia</taxon>
        <taxon>Theropoda</taxon>
        <taxon>Coelurosauria</taxon>
        <taxon>Aves</taxon>
        <taxon>Neognathae</taxon>
        <taxon>Galloanserae</taxon>
        <taxon>Anseriformes</taxon>
        <taxon>Anatidae</taxon>
        <taxon>Anatinae</taxon>
        <taxon>Anas</taxon>
    </lineage>
</organism>
<feature type="coiled-coil region" evidence="31">
    <location>
        <begin position="411"/>
        <end position="445"/>
    </location>
</feature>
<evidence type="ECO:0000259" key="33">
    <source>
        <dbReference type="Pfam" id="PF00520"/>
    </source>
</evidence>
<evidence type="ECO:0000256" key="1">
    <source>
        <dbReference type="ARBA" id="ARBA00004282"/>
    </source>
</evidence>
<dbReference type="GO" id="GO:0005516">
    <property type="term" value="F:calmodulin binding"/>
    <property type="evidence" value="ECO:0007669"/>
    <property type="project" value="UniProtKB-KW"/>
</dbReference>
<dbReference type="InterPro" id="IPR000048">
    <property type="entry name" value="IQ_motif_EF-hand-BS"/>
</dbReference>
<evidence type="ECO:0000256" key="21">
    <source>
        <dbReference type="ARBA" id="ARBA00023157"/>
    </source>
</evidence>
<evidence type="ECO:0000256" key="8">
    <source>
        <dbReference type="ARBA" id="ARBA00022481"/>
    </source>
</evidence>
<keyword evidence="17 30" id="KW-1133">Transmembrane helix</keyword>
<comment type="similarity">
    <text evidence="29">Belongs to the sodium channel (TC 1.A.1.10) family. Nav1.5/SCN5A subfamily.</text>
</comment>
<feature type="region of interest" description="Disordered" evidence="32">
    <location>
        <begin position="1785"/>
        <end position="1807"/>
    </location>
</feature>
<dbReference type="SMART" id="SM00015">
    <property type="entry name" value="IQ"/>
    <property type="match status" value="1"/>
</dbReference>
<dbReference type="GO" id="GO:0086006">
    <property type="term" value="F:voltage-gated sodium channel activity involved in cardiac muscle cell action potential"/>
    <property type="evidence" value="ECO:0007669"/>
    <property type="project" value="UniProtKB-ARBA"/>
</dbReference>
<keyword evidence="38" id="KW-1185">Reference proteome</keyword>
<dbReference type="FunFam" id="1.20.120.350:FF:000002">
    <property type="entry name" value="Sodium channel protein"/>
    <property type="match status" value="1"/>
</dbReference>
<accession>A0A8B9VF15</accession>
<feature type="transmembrane region" description="Helical" evidence="30">
    <location>
        <begin position="386"/>
        <end position="414"/>
    </location>
</feature>
<reference evidence="37" key="2">
    <citation type="submission" date="2025-09" db="UniProtKB">
        <authorList>
            <consortium name="Ensembl"/>
        </authorList>
    </citation>
    <scope>IDENTIFICATION</scope>
</reference>
<dbReference type="InterPro" id="IPR005821">
    <property type="entry name" value="Ion_trans_dom"/>
</dbReference>
<feature type="transmembrane region" description="Helical" evidence="30">
    <location>
        <begin position="741"/>
        <end position="759"/>
    </location>
</feature>
<dbReference type="Pfam" id="PF06512">
    <property type="entry name" value="Na_trans_assoc"/>
    <property type="match status" value="1"/>
</dbReference>
<evidence type="ECO:0000256" key="12">
    <source>
        <dbReference type="ARBA" id="ARBA00022737"/>
    </source>
</evidence>
<comment type="catalytic activity">
    <reaction evidence="27">
        <text>Na(+)(in) = Na(+)(out)</text>
        <dbReference type="Rhea" id="RHEA:34963"/>
        <dbReference type="ChEBI" id="CHEBI:29101"/>
    </reaction>
</comment>
<keyword evidence="9" id="KW-0963">Cytoplasm</keyword>
<keyword evidence="22" id="KW-0325">Glycoprotein</keyword>
<evidence type="ECO:0000256" key="19">
    <source>
        <dbReference type="ARBA" id="ARBA00023065"/>
    </source>
</evidence>
<evidence type="ECO:0000256" key="3">
    <source>
        <dbReference type="ARBA" id="ARBA00004651"/>
    </source>
</evidence>
<feature type="region of interest" description="Disordered" evidence="32">
    <location>
        <begin position="560"/>
        <end position="609"/>
    </location>
</feature>
<dbReference type="Gene3D" id="1.20.120.350">
    <property type="entry name" value="Voltage-gated potassium channels. Chain C"/>
    <property type="match status" value="3"/>
</dbReference>
<dbReference type="PANTHER" id="PTHR10037:SF208">
    <property type="entry name" value="SODIUM CHANNEL PROTEIN TYPE 10 SUBUNIT ALPHA"/>
    <property type="match status" value="1"/>
</dbReference>
<dbReference type="FunFam" id="1.10.238.10:FF:000002">
    <property type="entry name" value="Sodium channel protein"/>
    <property type="match status" value="1"/>
</dbReference>
<evidence type="ECO:0000256" key="22">
    <source>
        <dbReference type="ARBA" id="ARBA00023180"/>
    </source>
</evidence>
<feature type="transmembrane region" description="Helical" evidence="30">
    <location>
        <begin position="1572"/>
        <end position="1595"/>
    </location>
</feature>
<keyword evidence="6 30" id="KW-0894">Sodium channel</keyword>
<feature type="domain" description="Ion transport" evidence="33">
    <location>
        <begin position="130"/>
        <end position="420"/>
    </location>
</feature>
<feature type="transmembrane region" description="Helical" evidence="30">
    <location>
        <begin position="224"/>
        <end position="245"/>
    </location>
</feature>
<feature type="compositionally biased region" description="Low complexity" evidence="32">
    <location>
        <begin position="584"/>
        <end position="599"/>
    </location>
</feature>
<dbReference type="FunFam" id="1.10.287.70:FF:000006">
    <property type="entry name" value="Sodium channel protein"/>
    <property type="match status" value="1"/>
</dbReference>
<dbReference type="InterPro" id="IPR043203">
    <property type="entry name" value="VGCC_Ca_Na"/>
</dbReference>
<dbReference type="Gene3D" id="1.10.287.70">
    <property type="match status" value="4"/>
</dbReference>
<comment type="function">
    <text evidence="26">Tetrodotoxin-resistant channel that mediates the voltage-dependent sodium ion permeability of excitable membranes. Assuming opened or closed conformations in response to the voltage difference across the membrane, the protein forms a sodium-selective channel through which sodium ions may pass in accordance with their electrochemical gradient. Plays a role in neuropathic pain mechanisms.</text>
</comment>
<dbReference type="FunFam" id="1.20.120.350:FF:000004">
    <property type="entry name" value="Sodium channel protein"/>
    <property type="match status" value="1"/>
</dbReference>
<evidence type="ECO:0000256" key="16">
    <source>
        <dbReference type="ARBA" id="ARBA00022949"/>
    </source>
</evidence>
<name>A0A8B9VF15_9AVES</name>
<dbReference type="InterPro" id="IPR027359">
    <property type="entry name" value="Volt_channel_dom_sf"/>
</dbReference>
<feature type="transmembrane region" description="Helical" evidence="30">
    <location>
        <begin position="771"/>
        <end position="794"/>
    </location>
</feature>
<feature type="transmembrane region" description="Helical" evidence="30">
    <location>
        <begin position="1487"/>
        <end position="1507"/>
    </location>
</feature>
<evidence type="ECO:0000256" key="25">
    <source>
        <dbReference type="ARBA" id="ARBA00024012"/>
    </source>
</evidence>
<dbReference type="GO" id="GO:0014704">
    <property type="term" value="C:intercalated disc"/>
    <property type="evidence" value="ECO:0007669"/>
    <property type="project" value="UniProtKB-ARBA"/>
</dbReference>
<evidence type="ECO:0000256" key="29">
    <source>
        <dbReference type="ARBA" id="ARBA00060796"/>
    </source>
</evidence>
<keyword evidence="12" id="KW-0677">Repeat</keyword>
<dbReference type="PANTHER" id="PTHR10037">
    <property type="entry name" value="VOLTAGE-GATED CATION CHANNEL CALCIUM AND SODIUM"/>
    <property type="match status" value="1"/>
</dbReference>
<keyword evidence="13" id="KW-0832">Ubl conjugation</keyword>
<feature type="transmembrane region" description="Helical" evidence="30">
    <location>
        <begin position="125"/>
        <end position="147"/>
    </location>
</feature>
<feature type="domain" description="Voltage-gated Na+ ion channel cytoplasmic" evidence="35">
    <location>
        <begin position="525"/>
        <end position="690"/>
    </location>
</feature>
<keyword evidence="5 30" id="KW-0813">Transport</keyword>
<dbReference type="Gene3D" id="1.10.238.10">
    <property type="entry name" value="EF-hand"/>
    <property type="match status" value="1"/>
</dbReference>